<feature type="compositionally biased region" description="Basic and acidic residues" evidence="1">
    <location>
        <begin position="318"/>
        <end position="327"/>
    </location>
</feature>
<protein>
    <submittedName>
        <fullName evidence="2">Uncharacterized protein</fullName>
    </submittedName>
</protein>
<evidence type="ECO:0000313" key="2">
    <source>
        <dbReference type="EMBL" id="GAF74703.1"/>
    </source>
</evidence>
<organism evidence="2">
    <name type="scientific">marine sediment metagenome</name>
    <dbReference type="NCBI Taxonomy" id="412755"/>
    <lineage>
        <taxon>unclassified sequences</taxon>
        <taxon>metagenomes</taxon>
        <taxon>ecological metagenomes</taxon>
    </lineage>
</organism>
<dbReference type="AlphaFoldDB" id="X0S0W9"/>
<accession>X0S0W9</accession>
<feature type="region of interest" description="Disordered" evidence="1">
    <location>
        <begin position="129"/>
        <end position="162"/>
    </location>
</feature>
<gene>
    <name evidence="2" type="ORF">S01H1_13288</name>
</gene>
<dbReference type="EMBL" id="BARS01006859">
    <property type="protein sequence ID" value="GAF74703.1"/>
    <property type="molecule type" value="Genomic_DNA"/>
</dbReference>
<feature type="compositionally biased region" description="Polar residues" evidence="1">
    <location>
        <begin position="297"/>
        <end position="306"/>
    </location>
</feature>
<feature type="compositionally biased region" description="Low complexity" evidence="1">
    <location>
        <begin position="273"/>
        <end position="282"/>
    </location>
</feature>
<reference evidence="2" key="1">
    <citation type="journal article" date="2014" name="Front. Microbiol.">
        <title>High frequency of phylogenetically diverse reductive dehalogenase-homologous genes in deep subseafloor sedimentary metagenomes.</title>
        <authorList>
            <person name="Kawai M."/>
            <person name="Futagami T."/>
            <person name="Toyoda A."/>
            <person name="Takaki Y."/>
            <person name="Nishi S."/>
            <person name="Hori S."/>
            <person name="Arai W."/>
            <person name="Tsubouchi T."/>
            <person name="Morono Y."/>
            <person name="Uchiyama I."/>
            <person name="Ito T."/>
            <person name="Fujiyama A."/>
            <person name="Inagaki F."/>
            <person name="Takami H."/>
        </authorList>
    </citation>
    <scope>NUCLEOTIDE SEQUENCE</scope>
    <source>
        <strain evidence="2">Expedition CK06-06</strain>
    </source>
</reference>
<proteinExistence type="predicted"/>
<feature type="non-terminal residue" evidence="2">
    <location>
        <position position="1"/>
    </location>
</feature>
<feature type="compositionally biased region" description="Basic and acidic residues" evidence="1">
    <location>
        <begin position="130"/>
        <end position="149"/>
    </location>
</feature>
<sequence>HSAEGARQRDVVFKRGEQKAQNEANVATLFGMADVLAKNLGPSAQDFIQRPGDKAAMLKSYQEINPDVVDISVDPNSASFFIQEKDKAGKIFTKQLTAEDLENEATRLSPGKFKSVLDARAAAIRGPRTRAQELAESREARAGRGEKRSIKAGGLAKKQAGRKRVEDIQDEIFKIETPAKGFARQSEFDQGEQLLNRIARSDADSEILSDTAEGMITRRSALINVINKEILDRKGFARGKPVATAKEAAELKQIQDSISRIENIQSRAQRPTGLAAAGQVSQGQGGLGGTAQADDQNIATPQTQAELDSLPTGALFRKPNDDKLYRK</sequence>
<evidence type="ECO:0000256" key="1">
    <source>
        <dbReference type="SAM" id="MobiDB-lite"/>
    </source>
</evidence>
<comment type="caution">
    <text evidence="2">The sequence shown here is derived from an EMBL/GenBank/DDBJ whole genome shotgun (WGS) entry which is preliminary data.</text>
</comment>
<name>X0S0W9_9ZZZZ</name>
<feature type="region of interest" description="Disordered" evidence="1">
    <location>
        <begin position="269"/>
        <end position="327"/>
    </location>
</feature>